<dbReference type="EMBL" id="AQQZ01000005">
    <property type="protein sequence ID" value="KNG93296.1"/>
    <property type="molecule type" value="Genomic_DNA"/>
</dbReference>
<reference evidence="9 10" key="1">
    <citation type="journal article" date="2015" name="Int. J. Syst. Evol. Microbiol.">
        <title>Aestuariivita atlantica sp. nov., isolated from deep sea sediment of the Atlantic Ocean.</title>
        <authorList>
            <person name="Li G."/>
            <person name="Lai Q."/>
            <person name="Du Y."/>
            <person name="Liu X."/>
            <person name="Sun F."/>
            <person name="Shao Z."/>
        </authorList>
    </citation>
    <scope>NUCLEOTIDE SEQUENCE [LARGE SCALE GENOMIC DNA]</scope>
    <source>
        <strain evidence="9 10">22II-S11-z3</strain>
    </source>
</reference>
<keyword evidence="6" id="KW-0016">Alginate biosynthesis</keyword>
<evidence type="ECO:0000313" key="10">
    <source>
        <dbReference type="Proteomes" id="UP000036938"/>
    </source>
</evidence>
<dbReference type="InterPro" id="IPR031811">
    <property type="entry name" value="ALGX/ALGJ_SGNH-like"/>
</dbReference>
<evidence type="ECO:0000313" key="9">
    <source>
        <dbReference type="EMBL" id="KNG93296.1"/>
    </source>
</evidence>
<comment type="caution">
    <text evidence="9">The sequence shown here is derived from an EMBL/GenBank/DDBJ whole genome shotgun (WGS) entry which is preliminary data.</text>
</comment>
<dbReference type="Proteomes" id="UP000036938">
    <property type="component" value="Unassembled WGS sequence"/>
</dbReference>
<keyword evidence="5" id="KW-0574">Periplasm</keyword>
<protein>
    <recommendedName>
        <fullName evidence="8">AlgX/AlgJ SGNH hydrolase-like domain-containing protein</fullName>
    </recommendedName>
</protein>
<evidence type="ECO:0000256" key="7">
    <source>
        <dbReference type="SAM" id="SignalP"/>
    </source>
</evidence>
<dbReference type="RefSeq" id="WP_050531257.1">
    <property type="nucleotide sequence ID" value="NZ_AQQZ01000005.1"/>
</dbReference>
<evidence type="ECO:0000256" key="1">
    <source>
        <dbReference type="ARBA" id="ARBA00004418"/>
    </source>
</evidence>
<evidence type="ECO:0000256" key="5">
    <source>
        <dbReference type="ARBA" id="ARBA00022764"/>
    </source>
</evidence>
<dbReference type="OrthoDB" id="5657087at2"/>
<evidence type="ECO:0000256" key="4">
    <source>
        <dbReference type="ARBA" id="ARBA00022729"/>
    </source>
</evidence>
<evidence type="ECO:0000256" key="3">
    <source>
        <dbReference type="ARBA" id="ARBA00022679"/>
    </source>
</evidence>
<evidence type="ECO:0000259" key="8">
    <source>
        <dbReference type="Pfam" id="PF16822"/>
    </source>
</evidence>
<dbReference type="GO" id="GO:0042121">
    <property type="term" value="P:alginic acid biosynthetic process"/>
    <property type="evidence" value="ECO:0007669"/>
    <property type="project" value="UniProtKB-UniPathway"/>
</dbReference>
<dbReference type="UniPathway" id="UPA00286"/>
<dbReference type="AlphaFoldDB" id="A0A0L1JNG3"/>
<evidence type="ECO:0000256" key="2">
    <source>
        <dbReference type="ARBA" id="ARBA00005182"/>
    </source>
</evidence>
<accession>A0A0L1JNG3</accession>
<dbReference type="GO" id="GO:0016740">
    <property type="term" value="F:transferase activity"/>
    <property type="evidence" value="ECO:0007669"/>
    <property type="project" value="UniProtKB-KW"/>
</dbReference>
<feature type="domain" description="AlgX/AlgJ SGNH hydrolase-like" evidence="8">
    <location>
        <begin position="66"/>
        <end position="314"/>
    </location>
</feature>
<dbReference type="Pfam" id="PF16822">
    <property type="entry name" value="ALGX"/>
    <property type="match status" value="1"/>
</dbReference>
<proteinExistence type="predicted"/>
<dbReference type="STRING" id="1317121.ATO11_12670"/>
<comment type="pathway">
    <text evidence="2">Glycan biosynthesis; alginate biosynthesis.</text>
</comment>
<name>A0A0L1JNG3_9RHOB</name>
<sequence length="447" mass="46905">MTRHSFHAVVAALGAVFGVAGAGEAAAQSAYGCSNLDDGSYASVLEGDGGMFYRIQPDLDAFHNISPRAVGDVAALSKAFAAQGTTLVYLPVPTKAQGWSRALGPGAADYGYDVDIAATVYDDAVRRLRAAGVVTVDARHALMTLEQPGYFATDPRLNAAGTRRVAQAIAQELAAVPGLGDVARGVYTSAPQAEVMVASADHARIQRACLSDLPRPMVKAHATVLSQRAPGTVADTSLFGGQAGAAPAPRITVVGTEMTGLPEANFAGFLAEHTGIETQAYHVPQGGAFAAISSYLTSTAFQTSRPRVVVWEVPIQHNIAQYGDQPMAELLAAVQGPAACRTPLTAFATGGPDIRVDLGPLLPSERYTLYLDAGDVAAKSARFTFTDRRGLTRTRTIQRHPEQVATGRFYLPMSGLWRDGAAHVDIRTDAGFGPTPRVVACLEQEGT</sequence>
<gene>
    <name evidence="9" type="ORF">ATO11_12670</name>
</gene>
<keyword evidence="3" id="KW-0808">Transferase</keyword>
<dbReference type="GO" id="GO:0042597">
    <property type="term" value="C:periplasmic space"/>
    <property type="evidence" value="ECO:0007669"/>
    <property type="project" value="UniProtKB-SubCell"/>
</dbReference>
<evidence type="ECO:0000256" key="6">
    <source>
        <dbReference type="ARBA" id="ARBA00022841"/>
    </source>
</evidence>
<feature type="signal peptide" evidence="7">
    <location>
        <begin position="1"/>
        <end position="22"/>
    </location>
</feature>
<feature type="chain" id="PRO_5005554111" description="AlgX/AlgJ SGNH hydrolase-like domain-containing protein" evidence="7">
    <location>
        <begin position="23"/>
        <end position="447"/>
    </location>
</feature>
<keyword evidence="10" id="KW-1185">Reference proteome</keyword>
<organism evidence="9 10">
    <name type="scientific">Pseudaestuariivita atlantica</name>
    <dbReference type="NCBI Taxonomy" id="1317121"/>
    <lineage>
        <taxon>Bacteria</taxon>
        <taxon>Pseudomonadati</taxon>
        <taxon>Pseudomonadota</taxon>
        <taxon>Alphaproteobacteria</taxon>
        <taxon>Rhodobacterales</taxon>
        <taxon>Paracoccaceae</taxon>
        <taxon>Pseudaestuariivita</taxon>
    </lineage>
</organism>
<comment type="subcellular location">
    <subcellularLocation>
        <location evidence="1">Periplasm</location>
    </subcellularLocation>
</comment>
<keyword evidence="4 7" id="KW-0732">Signal</keyword>